<evidence type="ECO:0000256" key="1">
    <source>
        <dbReference type="ARBA" id="ARBA00000900"/>
    </source>
</evidence>
<evidence type="ECO:0000256" key="18">
    <source>
        <dbReference type="SAM" id="Coils"/>
    </source>
</evidence>
<evidence type="ECO:0000256" key="3">
    <source>
        <dbReference type="ARBA" id="ARBA00004502"/>
    </source>
</evidence>
<evidence type="ECO:0000256" key="4">
    <source>
        <dbReference type="ARBA" id="ARBA00004544"/>
    </source>
</evidence>
<evidence type="ECO:0000256" key="15">
    <source>
        <dbReference type="ARBA" id="ARBA00023242"/>
    </source>
</evidence>
<sequence>MGERRCKDSKEDASFDLTACATATDKNSIPVNTLSELSDLVCRQQGYDADFDPPLENKYECPICLMALRIAVQTPCGHRFCRGCIERSVREAGSRCPVDNEILTLDQLFVDNFANREILSLVVNCCNNGCHQKMELRYLDAHLAQCQFSTEQCPLCQAVLQKSQLEEHTSQHCPRRLVSCPACMEKYISEERQVHDQWCPLSRVVCKYCHAELIRDHLTSHCDTDCPEAVVTCTFSSFGCEEKMSRSALAQHMQEFTLLHLNALAAFLMGQSQYGDPPRVEPTGEAAWETSAVTSREMDTAVRVTMDHTKLQQMQEMVQQLEGRLVRQNHQLRELTIRSHAQAAQLQDLRSQTAALEGAVGEMRTQQCSGVFTWCVQGFTEHLKSHRANQSVILYSPGFYTGRPGYKLCLRLQLQPPTVPHNPNFLSLFVHTMRGAFDKQLAWPLQGSFKLTILDQREGQHITEVMETKPDLLAFQCPTADRNLKGFGYVTFVHLSKLCERYVEDNVLRVQCEAKIKVSALRETKVL</sequence>
<proteinExistence type="inferred from homology"/>
<evidence type="ECO:0000256" key="6">
    <source>
        <dbReference type="ARBA" id="ARBA00006608"/>
    </source>
</evidence>
<evidence type="ECO:0000256" key="12">
    <source>
        <dbReference type="ARBA" id="ARBA00022771"/>
    </source>
</evidence>
<protein>
    <recommendedName>
        <fullName evidence="16">TNF receptor-associated factor</fullName>
        <ecNumber evidence="16">2.3.2.27</ecNumber>
    </recommendedName>
</protein>
<dbReference type="GO" id="GO:0008270">
    <property type="term" value="F:zinc ion binding"/>
    <property type="evidence" value="ECO:0007669"/>
    <property type="project" value="UniProtKB-UniRule"/>
</dbReference>
<dbReference type="InterPro" id="IPR017907">
    <property type="entry name" value="Znf_RING_CS"/>
</dbReference>
<dbReference type="GO" id="GO:0005164">
    <property type="term" value="F:tumor necrosis factor receptor binding"/>
    <property type="evidence" value="ECO:0007669"/>
    <property type="project" value="UniProtKB-UniRule"/>
</dbReference>
<gene>
    <name evidence="22" type="ORF">ACEWY4_010870</name>
</gene>
<dbReference type="Pfam" id="PF02176">
    <property type="entry name" value="zf-TRAF"/>
    <property type="match status" value="1"/>
</dbReference>
<name>A0ABD1K3Q2_9TELE</name>
<keyword evidence="23" id="KW-1185">Reference proteome</keyword>
<keyword evidence="15" id="KW-0539">Nucleus</keyword>
<feature type="coiled-coil region" evidence="18">
    <location>
        <begin position="311"/>
        <end position="338"/>
    </location>
</feature>
<dbReference type="EC" id="2.3.2.27" evidence="16"/>
<dbReference type="Pfam" id="PF21355">
    <property type="entry name" value="TRAF-mep_MATH"/>
    <property type="match status" value="1"/>
</dbReference>
<dbReference type="PIRSF" id="PIRSF015614">
    <property type="entry name" value="TRAF"/>
    <property type="match status" value="1"/>
</dbReference>
<feature type="domain" description="RING-type" evidence="19">
    <location>
        <begin position="61"/>
        <end position="100"/>
    </location>
</feature>
<evidence type="ECO:0000256" key="2">
    <source>
        <dbReference type="ARBA" id="ARBA00004123"/>
    </source>
</evidence>
<evidence type="ECO:0000256" key="9">
    <source>
        <dbReference type="ARBA" id="ARBA00022679"/>
    </source>
</evidence>
<dbReference type="AlphaFoldDB" id="A0ABD1K3Q2"/>
<dbReference type="Pfam" id="PF13923">
    <property type="entry name" value="zf-C3HC4_2"/>
    <property type="match status" value="1"/>
</dbReference>
<evidence type="ECO:0000256" key="5">
    <source>
        <dbReference type="ARBA" id="ARBA00004906"/>
    </source>
</evidence>
<evidence type="ECO:0000313" key="22">
    <source>
        <dbReference type="EMBL" id="KAL2093558.1"/>
    </source>
</evidence>
<accession>A0ABD1K3Q2</accession>
<evidence type="ECO:0000256" key="14">
    <source>
        <dbReference type="ARBA" id="ARBA00022833"/>
    </source>
</evidence>
<dbReference type="PANTHER" id="PTHR10131">
    <property type="entry name" value="TNF RECEPTOR ASSOCIATED FACTOR"/>
    <property type="match status" value="1"/>
</dbReference>
<evidence type="ECO:0000259" key="21">
    <source>
        <dbReference type="PROSITE" id="PS50145"/>
    </source>
</evidence>
<keyword evidence="8" id="KW-0551">Lipid droplet</keyword>
<dbReference type="FunFam" id="3.30.40.10:FF:000211">
    <property type="entry name" value="TNF receptor-associated factor"/>
    <property type="match status" value="1"/>
</dbReference>
<dbReference type="CDD" id="cd16643">
    <property type="entry name" value="mRING-HC-C3HC3D_TRAF6"/>
    <property type="match status" value="1"/>
</dbReference>
<keyword evidence="10 16" id="KW-0479">Metal-binding</keyword>
<keyword evidence="11" id="KW-0677">Repeat</keyword>
<dbReference type="InterPro" id="IPR027139">
    <property type="entry name" value="TRAF6_RING-HC"/>
</dbReference>
<evidence type="ECO:0000256" key="17">
    <source>
        <dbReference type="PROSITE-ProRule" id="PRU00207"/>
    </source>
</evidence>
<evidence type="ECO:0000259" key="19">
    <source>
        <dbReference type="PROSITE" id="PS50089"/>
    </source>
</evidence>
<feature type="domain" description="TRAF-type" evidence="21">
    <location>
        <begin position="141"/>
        <end position="193"/>
    </location>
</feature>
<feature type="zinc finger region" description="TRAF-type" evidence="17">
    <location>
        <begin position="194"/>
        <end position="249"/>
    </location>
</feature>
<keyword evidence="7 16" id="KW-0963">Cytoplasm</keyword>
<dbReference type="SUPFAM" id="SSF49599">
    <property type="entry name" value="TRAF domain-like"/>
    <property type="match status" value="3"/>
</dbReference>
<evidence type="ECO:0000256" key="13">
    <source>
        <dbReference type="ARBA" id="ARBA00022786"/>
    </source>
</evidence>
<organism evidence="22 23">
    <name type="scientific">Coilia grayii</name>
    <name type="common">Gray's grenadier anchovy</name>
    <dbReference type="NCBI Taxonomy" id="363190"/>
    <lineage>
        <taxon>Eukaryota</taxon>
        <taxon>Metazoa</taxon>
        <taxon>Chordata</taxon>
        <taxon>Craniata</taxon>
        <taxon>Vertebrata</taxon>
        <taxon>Euteleostomi</taxon>
        <taxon>Actinopterygii</taxon>
        <taxon>Neopterygii</taxon>
        <taxon>Teleostei</taxon>
        <taxon>Clupei</taxon>
        <taxon>Clupeiformes</taxon>
        <taxon>Clupeoidei</taxon>
        <taxon>Engraulidae</taxon>
        <taxon>Coilinae</taxon>
        <taxon>Coilia</taxon>
    </lineage>
</organism>
<dbReference type="GO" id="GO:0005938">
    <property type="term" value="C:cell cortex"/>
    <property type="evidence" value="ECO:0007669"/>
    <property type="project" value="UniProtKB-SubCell"/>
</dbReference>
<dbReference type="InterPro" id="IPR012227">
    <property type="entry name" value="TNF_rcpt-assoc_TRAF_met"/>
</dbReference>
<evidence type="ECO:0000313" key="23">
    <source>
        <dbReference type="Proteomes" id="UP001591681"/>
    </source>
</evidence>
<comment type="pathway">
    <text evidence="5">Protein modification; protein ubiquitination.</text>
</comment>
<dbReference type="GO" id="GO:0005634">
    <property type="term" value="C:nucleus"/>
    <property type="evidence" value="ECO:0007669"/>
    <property type="project" value="UniProtKB-SubCell"/>
</dbReference>
<dbReference type="InterPro" id="IPR001841">
    <property type="entry name" value="Znf_RING"/>
</dbReference>
<dbReference type="SMART" id="SM00184">
    <property type="entry name" value="RING"/>
    <property type="match status" value="1"/>
</dbReference>
<comment type="catalytic activity">
    <reaction evidence="1 16">
        <text>S-ubiquitinyl-[E2 ubiquitin-conjugating enzyme]-L-cysteine + [acceptor protein]-L-lysine = [E2 ubiquitin-conjugating enzyme]-L-cysteine + N(6)-ubiquitinyl-[acceptor protein]-L-lysine.</text>
        <dbReference type="EC" id="2.3.2.27"/>
    </reaction>
</comment>
<keyword evidence="18" id="KW-0175">Coiled coil</keyword>
<dbReference type="GO" id="GO:0061630">
    <property type="term" value="F:ubiquitin protein ligase activity"/>
    <property type="evidence" value="ECO:0007669"/>
    <property type="project" value="UniProtKB-EC"/>
</dbReference>
<dbReference type="SUPFAM" id="SSF57850">
    <property type="entry name" value="RING/U-box"/>
    <property type="match status" value="1"/>
</dbReference>
<dbReference type="InterPro" id="IPR013083">
    <property type="entry name" value="Znf_RING/FYVE/PHD"/>
</dbReference>
<dbReference type="GO" id="GO:0005811">
    <property type="term" value="C:lipid droplet"/>
    <property type="evidence" value="ECO:0007669"/>
    <property type="project" value="UniProtKB-SubCell"/>
</dbReference>
<evidence type="ECO:0000256" key="8">
    <source>
        <dbReference type="ARBA" id="ARBA00022677"/>
    </source>
</evidence>
<dbReference type="PROSITE" id="PS50144">
    <property type="entry name" value="MATH"/>
    <property type="match status" value="1"/>
</dbReference>
<dbReference type="InterPro" id="IPR049342">
    <property type="entry name" value="TRAF1-6_MATH_dom"/>
</dbReference>
<dbReference type="EMBL" id="JBHFQA010000009">
    <property type="protein sequence ID" value="KAL2093558.1"/>
    <property type="molecule type" value="Genomic_DNA"/>
</dbReference>
<evidence type="ECO:0000259" key="20">
    <source>
        <dbReference type="PROSITE" id="PS50144"/>
    </source>
</evidence>
<keyword evidence="14 16" id="KW-0862">Zinc</keyword>
<dbReference type="SMART" id="SM00061">
    <property type="entry name" value="MATH"/>
    <property type="match status" value="1"/>
</dbReference>
<dbReference type="PROSITE" id="PS50089">
    <property type="entry name" value="ZF_RING_2"/>
    <property type="match status" value="1"/>
</dbReference>
<comment type="similarity">
    <text evidence="6">Belongs to the TNF receptor-associated factor family. A subfamily.</text>
</comment>
<keyword evidence="13" id="KW-0833">Ubl conjugation pathway</keyword>
<reference evidence="22 23" key="1">
    <citation type="submission" date="2024-09" db="EMBL/GenBank/DDBJ databases">
        <title>A chromosome-level genome assembly of Gray's grenadier anchovy, Coilia grayii.</title>
        <authorList>
            <person name="Fu Z."/>
        </authorList>
    </citation>
    <scope>NUCLEOTIDE SEQUENCE [LARGE SCALE GENOMIC DNA]</scope>
    <source>
        <strain evidence="22">G4</strain>
        <tissue evidence="22">Muscle</tissue>
    </source>
</reference>
<dbReference type="GO" id="GO:0141124">
    <property type="term" value="P:intracellular signaling cassette"/>
    <property type="evidence" value="ECO:0007669"/>
    <property type="project" value="UniProtKB-ARBA"/>
</dbReference>
<dbReference type="PROSITE" id="PS00518">
    <property type="entry name" value="ZF_RING_1"/>
    <property type="match status" value="1"/>
</dbReference>
<dbReference type="PROSITE" id="PS50145">
    <property type="entry name" value="ZF_TRAF"/>
    <property type="match status" value="2"/>
</dbReference>
<dbReference type="PANTHER" id="PTHR10131:SF152">
    <property type="entry name" value="TNF RECEPTOR-ASSOCIATED FACTOR 6"/>
    <property type="match status" value="1"/>
</dbReference>
<keyword evidence="9" id="KW-0808">Transferase</keyword>
<evidence type="ECO:0000256" key="11">
    <source>
        <dbReference type="ARBA" id="ARBA00022737"/>
    </source>
</evidence>
<comment type="caution">
    <text evidence="22">The sequence shown here is derived from an EMBL/GenBank/DDBJ whole genome shotgun (WGS) entry which is preliminary data.</text>
</comment>
<feature type="domain" description="MATH" evidence="20">
    <location>
        <begin position="369"/>
        <end position="514"/>
    </location>
</feature>
<evidence type="ECO:0000256" key="7">
    <source>
        <dbReference type="ARBA" id="ARBA00022490"/>
    </source>
</evidence>
<comment type="subcellular location">
    <subcellularLocation>
        <location evidence="4">Cytoplasm</location>
        <location evidence="4">Cell cortex</location>
    </subcellularLocation>
    <subcellularLocation>
        <location evidence="3">Lipid droplet</location>
    </subcellularLocation>
    <subcellularLocation>
        <location evidence="2">Nucleus</location>
    </subcellularLocation>
</comment>
<feature type="zinc finger region" description="TRAF-type" evidence="17">
    <location>
        <begin position="141"/>
        <end position="193"/>
    </location>
</feature>
<dbReference type="Gene3D" id="3.30.40.10">
    <property type="entry name" value="Zinc/RING finger domain, C3HC4 (zinc finger)"/>
    <property type="match status" value="2"/>
</dbReference>
<evidence type="ECO:0000256" key="16">
    <source>
        <dbReference type="PIRNR" id="PIRNR015614"/>
    </source>
</evidence>
<dbReference type="Gene3D" id="2.60.210.10">
    <property type="entry name" value="Apoptosis, Tumor Necrosis Factor Receptor Associated Protein 2, Chain A"/>
    <property type="match status" value="1"/>
</dbReference>
<evidence type="ECO:0000256" key="10">
    <source>
        <dbReference type="ARBA" id="ARBA00022723"/>
    </source>
</evidence>
<dbReference type="InterPro" id="IPR001293">
    <property type="entry name" value="Znf_TRAF"/>
</dbReference>
<feature type="domain" description="TRAF-type" evidence="21">
    <location>
        <begin position="194"/>
        <end position="249"/>
    </location>
</feature>
<dbReference type="InterPro" id="IPR002083">
    <property type="entry name" value="MATH/TRAF_dom"/>
</dbReference>
<dbReference type="InterPro" id="IPR008974">
    <property type="entry name" value="TRAF-like"/>
</dbReference>
<dbReference type="Proteomes" id="UP001591681">
    <property type="component" value="Unassembled WGS sequence"/>
</dbReference>
<dbReference type="FunFam" id="3.30.40.10:FF:000179">
    <property type="entry name" value="TNF receptor-associated factor"/>
    <property type="match status" value="1"/>
</dbReference>
<keyword evidence="12 17" id="KW-0863">Zinc-finger</keyword>